<reference evidence="1" key="1">
    <citation type="submission" date="2014-09" db="EMBL/GenBank/DDBJ databases">
        <authorList>
            <person name="Magalhaes I.L.F."/>
            <person name="Oliveira U."/>
            <person name="Santos F.R."/>
            <person name="Vidigal T.H.D.A."/>
            <person name="Brescovit A.D."/>
            <person name="Santos A.J."/>
        </authorList>
    </citation>
    <scope>NUCLEOTIDE SEQUENCE</scope>
    <source>
        <tissue evidence="1">Shoot tissue taken approximately 20 cm above the soil surface</tissue>
    </source>
</reference>
<evidence type="ECO:0000313" key="1">
    <source>
        <dbReference type="EMBL" id="JAD61763.1"/>
    </source>
</evidence>
<reference evidence="1" key="2">
    <citation type="journal article" date="2015" name="Data Brief">
        <title>Shoot transcriptome of the giant reed, Arundo donax.</title>
        <authorList>
            <person name="Barrero R.A."/>
            <person name="Guerrero F.D."/>
            <person name="Moolhuijzen P."/>
            <person name="Goolsby J.A."/>
            <person name="Tidwell J."/>
            <person name="Bellgard S.E."/>
            <person name="Bellgard M.I."/>
        </authorList>
    </citation>
    <scope>NUCLEOTIDE SEQUENCE</scope>
    <source>
        <tissue evidence="1">Shoot tissue taken approximately 20 cm above the soil surface</tissue>
    </source>
</reference>
<dbReference type="EMBL" id="GBRH01236132">
    <property type="protein sequence ID" value="JAD61763.1"/>
    <property type="molecule type" value="Transcribed_RNA"/>
</dbReference>
<accession>A0A0A9BHZ4</accession>
<name>A0A0A9BHZ4_ARUDO</name>
<organism evidence="1">
    <name type="scientific">Arundo donax</name>
    <name type="common">Giant reed</name>
    <name type="synonym">Donax arundinaceus</name>
    <dbReference type="NCBI Taxonomy" id="35708"/>
    <lineage>
        <taxon>Eukaryota</taxon>
        <taxon>Viridiplantae</taxon>
        <taxon>Streptophyta</taxon>
        <taxon>Embryophyta</taxon>
        <taxon>Tracheophyta</taxon>
        <taxon>Spermatophyta</taxon>
        <taxon>Magnoliopsida</taxon>
        <taxon>Liliopsida</taxon>
        <taxon>Poales</taxon>
        <taxon>Poaceae</taxon>
        <taxon>PACMAD clade</taxon>
        <taxon>Arundinoideae</taxon>
        <taxon>Arundineae</taxon>
        <taxon>Arundo</taxon>
    </lineage>
</organism>
<proteinExistence type="predicted"/>
<sequence length="14" mass="1604">MQQLFNRSPISGIL</sequence>
<protein>
    <submittedName>
        <fullName evidence="1">Uncharacterized protein</fullName>
    </submittedName>
</protein>